<keyword evidence="3" id="KW-1185">Reference proteome</keyword>
<evidence type="ECO:0000313" key="2">
    <source>
        <dbReference type="EMBL" id="KAK8836276.1"/>
    </source>
</evidence>
<evidence type="ECO:0008006" key="4">
    <source>
        <dbReference type="Google" id="ProtNLM"/>
    </source>
</evidence>
<sequence>MKIITSSLVNPDCPIYNRFICYLKGEFSVFPGNCNDYRSHHFFFMIDFLDELLKGNVQKLENYIKDEAETLLKYEEGEEDGYSGFMTGLLLRNMARYDIKCIKKEKDECTLIRVIPKVRFIDNSPIIIMSAIKKKGESLFEAAQRALQEIKNKRIDQQLIDDGFIPENIKLYGFAFHIRDCLVLHETAKKQLKNEKTKLSSESPNESSKNSPNESSKNSPNVSSTDSPNESTTNSPKEPLINSQIEPSTDIPNFEVADNYTFKEKEGVFIVDENGFDIWEATIDRINGNKYSIHFTENITLIGTNRILPKTMKNKAIYYDQMSERKTIEKIITSKSEKKSFKKKHELKRKKSRM</sequence>
<dbReference type="Proteomes" id="UP001470230">
    <property type="component" value="Unassembled WGS sequence"/>
</dbReference>
<evidence type="ECO:0000256" key="1">
    <source>
        <dbReference type="SAM" id="MobiDB-lite"/>
    </source>
</evidence>
<evidence type="ECO:0000313" key="3">
    <source>
        <dbReference type="Proteomes" id="UP001470230"/>
    </source>
</evidence>
<protein>
    <recommendedName>
        <fullName evidence="4">Tudor domain-containing protein</fullName>
    </recommendedName>
</protein>
<comment type="caution">
    <text evidence="2">The sequence shown here is derived from an EMBL/GenBank/DDBJ whole genome shotgun (WGS) entry which is preliminary data.</text>
</comment>
<accession>A0ABR2GQW4</accession>
<name>A0ABR2GQW4_9EUKA</name>
<feature type="compositionally biased region" description="Polar residues" evidence="1">
    <location>
        <begin position="225"/>
        <end position="250"/>
    </location>
</feature>
<organism evidence="2 3">
    <name type="scientific">Tritrichomonas musculus</name>
    <dbReference type="NCBI Taxonomy" id="1915356"/>
    <lineage>
        <taxon>Eukaryota</taxon>
        <taxon>Metamonada</taxon>
        <taxon>Parabasalia</taxon>
        <taxon>Tritrichomonadida</taxon>
        <taxon>Tritrichomonadidae</taxon>
        <taxon>Tritrichomonas</taxon>
    </lineage>
</organism>
<proteinExistence type="predicted"/>
<feature type="region of interest" description="Disordered" evidence="1">
    <location>
        <begin position="194"/>
        <end position="250"/>
    </location>
</feature>
<reference evidence="2 3" key="1">
    <citation type="submission" date="2024-04" db="EMBL/GenBank/DDBJ databases">
        <title>Tritrichomonas musculus Genome.</title>
        <authorList>
            <person name="Alves-Ferreira E."/>
            <person name="Grigg M."/>
            <person name="Lorenzi H."/>
            <person name="Galac M."/>
        </authorList>
    </citation>
    <scope>NUCLEOTIDE SEQUENCE [LARGE SCALE GENOMIC DNA]</scope>
    <source>
        <strain evidence="2 3">EAF2021</strain>
    </source>
</reference>
<gene>
    <name evidence="2" type="ORF">M9Y10_039910</name>
</gene>
<dbReference type="EMBL" id="JAPFFF010000067">
    <property type="protein sequence ID" value="KAK8836276.1"/>
    <property type="molecule type" value="Genomic_DNA"/>
</dbReference>
<feature type="compositionally biased region" description="Low complexity" evidence="1">
    <location>
        <begin position="200"/>
        <end position="224"/>
    </location>
</feature>